<organism evidence="3 4">
    <name type="scientific">Hebeloma cylindrosporum</name>
    <dbReference type="NCBI Taxonomy" id="76867"/>
    <lineage>
        <taxon>Eukaryota</taxon>
        <taxon>Fungi</taxon>
        <taxon>Dikarya</taxon>
        <taxon>Basidiomycota</taxon>
        <taxon>Agaricomycotina</taxon>
        <taxon>Agaricomycetes</taxon>
        <taxon>Agaricomycetidae</taxon>
        <taxon>Agaricales</taxon>
        <taxon>Agaricineae</taxon>
        <taxon>Hymenogastraceae</taxon>
        <taxon>Hebeloma</taxon>
    </lineage>
</organism>
<protein>
    <submittedName>
        <fullName evidence="3">Uncharacterized protein</fullName>
    </submittedName>
</protein>
<accession>A0A0C3BZE5</accession>
<keyword evidence="2" id="KW-0732">Signal</keyword>
<dbReference type="OrthoDB" id="10667335at2759"/>
<proteinExistence type="predicted"/>
<reference evidence="3 4" key="1">
    <citation type="submission" date="2014-04" db="EMBL/GenBank/DDBJ databases">
        <authorList>
            <consortium name="DOE Joint Genome Institute"/>
            <person name="Kuo A."/>
            <person name="Gay G."/>
            <person name="Dore J."/>
            <person name="Kohler A."/>
            <person name="Nagy L.G."/>
            <person name="Floudas D."/>
            <person name="Copeland A."/>
            <person name="Barry K.W."/>
            <person name="Cichocki N."/>
            <person name="Veneault-Fourrey C."/>
            <person name="LaButti K."/>
            <person name="Lindquist E.A."/>
            <person name="Lipzen A."/>
            <person name="Lundell T."/>
            <person name="Morin E."/>
            <person name="Murat C."/>
            <person name="Sun H."/>
            <person name="Tunlid A."/>
            <person name="Henrissat B."/>
            <person name="Grigoriev I.V."/>
            <person name="Hibbett D.S."/>
            <person name="Martin F."/>
            <person name="Nordberg H.P."/>
            <person name="Cantor M.N."/>
            <person name="Hua S.X."/>
        </authorList>
    </citation>
    <scope>NUCLEOTIDE SEQUENCE [LARGE SCALE GENOMIC DNA]</scope>
    <source>
        <strain evidence="4">h7</strain>
    </source>
</reference>
<feature type="chain" id="PRO_5002161956" evidence="2">
    <location>
        <begin position="20"/>
        <end position="163"/>
    </location>
</feature>
<evidence type="ECO:0000313" key="3">
    <source>
        <dbReference type="EMBL" id="KIM36821.1"/>
    </source>
</evidence>
<evidence type="ECO:0000256" key="1">
    <source>
        <dbReference type="SAM" id="MobiDB-lite"/>
    </source>
</evidence>
<dbReference type="AlphaFoldDB" id="A0A0C3BZE5"/>
<feature type="non-terminal residue" evidence="3">
    <location>
        <position position="1"/>
    </location>
</feature>
<keyword evidence="4" id="KW-1185">Reference proteome</keyword>
<evidence type="ECO:0000256" key="2">
    <source>
        <dbReference type="SAM" id="SignalP"/>
    </source>
</evidence>
<feature type="signal peptide" evidence="2">
    <location>
        <begin position="1"/>
        <end position="19"/>
    </location>
</feature>
<reference evidence="4" key="2">
    <citation type="submission" date="2015-01" db="EMBL/GenBank/DDBJ databases">
        <title>Evolutionary Origins and Diversification of the Mycorrhizal Mutualists.</title>
        <authorList>
            <consortium name="DOE Joint Genome Institute"/>
            <consortium name="Mycorrhizal Genomics Consortium"/>
            <person name="Kohler A."/>
            <person name="Kuo A."/>
            <person name="Nagy L.G."/>
            <person name="Floudas D."/>
            <person name="Copeland A."/>
            <person name="Barry K.W."/>
            <person name="Cichocki N."/>
            <person name="Veneault-Fourrey C."/>
            <person name="LaButti K."/>
            <person name="Lindquist E.A."/>
            <person name="Lipzen A."/>
            <person name="Lundell T."/>
            <person name="Morin E."/>
            <person name="Murat C."/>
            <person name="Riley R."/>
            <person name="Ohm R."/>
            <person name="Sun H."/>
            <person name="Tunlid A."/>
            <person name="Henrissat B."/>
            <person name="Grigoriev I.V."/>
            <person name="Hibbett D.S."/>
            <person name="Martin F."/>
        </authorList>
    </citation>
    <scope>NUCLEOTIDE SEQUENCE [LARGE SCALE GENOMIC DNA]</scope>
    <source>
        <strain evidence="4">h7</strain>
    </source>
</reference>
<dbReference type="EMBL" id="KN831802">
    <property type="protein sequence ID" value="KIM36821.1"/>
    <property type="molecule type" value="Genomic_DNA"/>
</dbReference>
<evidence type="ECO:0000313" key="4">
    <source>
        <dbReference type="Proteomes" id="UP000053424"/>
    </source>
</evidence>
<sequence>MAPVFQFAELLDVVGLVVGLVGVPDGGSEDVISALVAGTGGNESVGFEDATLQNCCARFSEAASSFGQLARTHAESSDVKRGLTQKQFTSTTLEQFTLAMPTAKQFETHAEYPLKLGNCALLVVLADTEALKVEFELDDEVDDTESVENTDGGASVTDDQQIV</sequence>
<dbReference type="Proteomes" id="UP000053424">
    <property type="component" value="Unassembled WGS sequence"/>
</dbReference>
<gene>
    <name evidence="3" type="ORF">M413DRAFT_448944</name>
</gene>
<name>A0A0C3BZE5_HEBCY</name>
<dbReference type="HOGENOM" id="CLU_1631015_0_0_1"/>
<feature type="region of interest" description="Disordered" evidence="1">
    <location>
        <begin position="141"/>
        <end position="163"/>
    </location>
</feature>